<dbReference type="EMBL" id="CP061171">
    <property type="protein sequence ID" value="QNR86017.1"/>
    <property type="molecule type" value="Genomic_DNA"/>
</dbReference>
<evidence type="ECO:0000313" key="3">
    <source>
        <dbReference type="Proteomes" id="UP000516439"/>
    </source>
</evidence>
<dbReference type="Proteomes" id="UP000516439">
    <property type="component" value="Chromosome"/>
</dbReference>
<reference evidence="2 3" key="1">
    <citation type="submission" date="2020-09" db="EMBL/GenBank/DDBJ databases">
        <title>Pedobacter sp. SW-16 isolated from soil near Yeocheon.</title>
        <authorList>
            <person name="Im H.S."/>
            <person name="Joung Y."/>
            <person name="Lee S.-S."/>
        </authorList>
    </citation>
    <scope>NUCLEOTIDE SEQUENCE [LARGE SCALE GENOMIC DNA]</scope>
    <source>
        <strain evidence="2 3">SW-16</strain>
    </source>
</reference>
<keyword evidence="3" id="KW-1185">Reference proteome</keyword>
<proteinExistence type="predicted"/>
<gene>
    <name evidence="2" type="ORF">H9N25_06190</name>
</gene>
<dbReference type="RefSeq" id="WP_190328302.1">
    <property type="nucleotide sequence ID" value="NZ_CP061171.1"/>
</dbReference>
<accession>A0ABX6TKG1</accession>
<name>A0ABX6TKG1_9SPHI</name>
<dbReference type="Gene3D" id="3.10.450.360">
    <property type="match status" value="1"/>
</dbReference>
<evidence type="ECO:0000313" key="2">
    <source>
        <dbReference type="EMBL" id="QNR86017.1"/>
    </source>
</evidence>
<evidence type="ECO:0000256" key="1">
    <source>
        <dbReference type="SAM" id="SignalP"/>
    </source>
</evidence>
<dbReference type="SUPFAM" id="SSF160574">
    <property type="entry name" value="BT0923-like"/>
    <property type="match status" value="1"/>
</dbReference>
<sequence length="135" mass="14552">MKRIFIILLLVGTMFTSVSAQKISAVKVPVEVKGAFAKLYPGVKANWEIEKQDYEAGFTLNGKATSVVYTAKGVLLETETAIKPNELPAVILAKLKGNKIAEAAKITKADGSIRYEAEVNGKDLLFDLSGNPVKP</sequence>
<feature type="signal peptide" evidence="1">
    <location>
        <begin position="1"/>
        <end position="20"/>
    </location>
</feature>
<feature type="chain" id="PRO_5046640935" evidence="1">
    <location>
        <begin position="21"/>
        <end position="135"/>
    </location>
</feature>
<organism evidence="2 3">
    <name type="scientific">Pedobacter riviphilus</name>
    <dbReference type="NCBI Taxonomy" id="2766984"/>
    <lineage>
        <taxon>Bacteria</taxon>
        <taxon>Pseudomonadati</taxon>
        <taxon>Bacteroidota</taxon>
        <taxon>Sphingobacteriia</taxon>
        <taxon>Sphingobacteriales</taxon>
        <taxon>Sphingobacteriaceae</taxon>
        <taxon>Pedobacter</taxon>
    </lineage>
</organism>
<protein>
    <submittedName>
        <fullName evidence="2">PepSY-like domain-containing protein</fullName>
    </submittedName>
</protein>
<keyword evidence="1" id="KW-0732">Signal</keyword>